<sequence length="476" mass="53700">MESATSILLLLAVISIFILLIKFAAQKKKTTMNHKVPPTVSYSLPIFGHGIYICFYPRQFLKHCYSKHGDVFQVKIFSRLVTIVCNRDLVSEICSSSETELSFYNHLERTFVGMANGLKISTRASIIRKATVKIGSRQMGYSILPDAYEFVDRLKFQSQNAKDKIDLKLEISRFVIKATASALLGIEFTDAMVEEFKTYASLQNISAMATRALPIQLARLLFSTRLNMRMNHIWTALEKQIALYREDSSLRESQVLRAAVDAVNDRTQSPLTDHEITCVLMGLLFASTGNTSLCILHTILEISKNPECLKRVLKLVDLSFDSGDVTDILNSDYLHYCILEAARLNTNIILVERMPEQKKYIGNYYVGHCDLVAIAGTLNHVDGSAQQSFLHPHDFNPDRYVENQQLQSQVMSWGAGGHACSGRLFAIVMTKLLVANFLKNFSLNLRSTSVSKPNFRYPTAFVDLKVLAKLDERNIE</sequence>
<dbReference type="GO" id="GO:0008168">
    <property type="term" value="F:methyltransferase activity"/>
    <property type="evidence" value="ECO:0007669"/>
    <property type="project" value="UniProtKB-KW"/>
</dbReference>
<dbReference type="Gene3D" id="1.10.630.10">
    <property type="entry name" value="Cytochrome P450"/>
    <property type="match status" value="1"/>
</dbReference>
<evidence type="ECO:0000313" key="12">
    <source>
        <dbReference type="EMBL" id="OXA60948.1"/>
    </source>
</evidence>
<dbReference type="AlphaFoldDB" id="A0A226EUQ4"/>
<dbReference type="STRING" id="158441.A0A226EUQ4"/>
<protein>
    <submittedName>
        <fullName evidence="12">Putative lanosterol 14-alpha demethylase</fullName>
    </submittedName>
</protein>
<name>A0A226EUQ4_FOLCA</name>
<keyword evidence="6 10" id="KW-0479">Metal-binding</keyword>
<evidence type="ECO:0000256" key="3">
    <source>
        <dbReference type="ARBA" id="ARBA00004406"/>
    </source>
</evidence>
<dbReference type="PRINTS" id="PR00465">
    <property type="entry name" value="EP450IV"/>
</dbReference>
<keyword evidence="12" id="KW-0489">Methyltransferase</keyword>
<proteinExistence type="inferred from homology"/>
<dbReference type="InterPro" id="IPR050529">
    <property type="entry name" value="CYP450_sterol_14alpha_dmase"/>
</dbReference>
<dbReference type="OrthoDB" id="1055148at2759"/>
<keyword evidence="12" id="KW-0808">Transferase</keyword>
<evidence type="ECO:0000256" key="10">
    <source>
        <dbReference type="PIRSR" id="PIRSR602403-1"/>
    </source>
</evidence>
<organism evidence="12 13">
    <name type="scientific">Folsomia candida</name>
    <name type="common">Springtail</name>
    <dbReference type="NCBI Taxonomy" id="158441"/>
    <lineage>
        <taxon>Eukaryota</taxon>
        <taxon>Metazoa</taxon>
        <taxon>Ecdysozoa</taxon>
        <taxon>Arthropoda</taxon>
        <taxon>Hexapoda</taxon>
        <taxon>Collembola</taxon>
        <taxon>Entomobryomorpha</taxon>
        <taxon>Isotomoidea</taxon>
        <taxon>Isotomidae</taxon>
        <taxon>Proisotominae</taxon>
        <taxon>Folsomia</taxon>
    </lineage>
</organism>
<keyword evidence="5 10" id="KW-0349">Heme</keyword>
<comment type="cofactor">
    <cofactor evidence="10">
        <name>heme</name>
        <dbReference type="ChEBI" id="CHEBI:30413"/>
    </cofactor>
</comment>
<dbReference type="InterPro" id="IPR036396">
    <property type="entry name" value="Cyt_P450_sf"/>
</dbReference>
<evidence type="ECO:0000256" key="7">
    <source>
        <dbReference type="ARBA" id="ARBA00023004"/>
    </source>
</evidence>
<evidence type="ECO:0000256" key="2">
    <source>
        <dbReference type="ARBA" id="ARBA00004174"/>
    </source>
</evidence>
<comment type="subcellular location">
    <subcellularLocation>
        <location evidence="3">Endoplasmic reticulum membrane</location>
        <topology evidence="3">Peripheral membrane protein</topology>
    </subcellularLocation>
    <subcellularLocation>
        <location evidence="2">Microsome membrane</location>
        <topology evidence="2">Peripheral membrane protein</topology>
    </subcellularLocation>
</comment>
<evidence type="ECO:0000313" key="13">
    <source>
        <dbReference type="Proteomes" id="UP000198287"/>
    </source>
</evidence>
<evidence type="ECO:0000256" key="6">
    <source>
        <dbReference type="ARBA" id="ARBA00022723"/>
    </source>
</evidence>
<dbReference type="Proteomes" id="UP000198287">
    <property type="component" value="Unassembled WGS sequence"/>
</dbReference>
<dbReference type="GO" id="GO:0008202">
    <property type="term" value="P:steroid metabolic process"/>
    <property type="evidence" value="ECO:0007669"/>
    <property type="project" value="UniProtKB-KW"/>
</dbReference>
<evidence type="ECO:0000256" key="8">
    <source>
        <dbReference type="ARBA" id="ARBA00023033"/>
    </source>
</evidence>
<keyword evidence="8" id="KW-0503">Monooxygenase</keyword>
<keyword evidence="9" id="KW-0443">Lipid metabolism</keyword>
<evidence type="ECO:0000256" key="11">
    <source>
        <dbReference type="SAM" id="Phobius"/>
    </source>
</evidence>
<evidence type="ECO:0000256" key="1">
    <source>
        <dbReference type="ARBA" id="ARBA00003690"/>
    </source>
</evidence>
<evidence type="ECO:0000256" key="9">
    <source>
        <dbReference type="ARBA" id="ARBA00023221"/>
    </source>
</evidence>
<dbReference type="GO" id="GO:0020037">
    <property type="term" value="F:heme binding"/>
    <property type="evidence" value="ECO:0007669"/>
    <property type="project" value="InterPro"/>
</dbReference>
<dbReference type="SUPFAM" id="SSF48264">
    <property type="entry name" value="Cytochrome P450"/>
    <property type="match status" value="1"/>
</dbReference>
<evidence type="ECO:0000256" key="4">
    <source>
        <dbReference type="ARBA" id="ARBA00010617"/>
    </source>
</evidence>
<comment type="function">
    <text evidence="1">May be involved in the metabolism of insect hormones and in the breakdown of synthetic insecticides.</text>
</comment>
<dbReference type="InterPro" id="IPR002403">
    <property type="entry name" value="Cyt_P450_E_grp-IV"/>
</dbReference>
<keyword evidence="11" id="KW-0812">Transmembrane</keyword>
<dbReference type="GO" id="GO:0004497">
    <property type="term" value="F:monooxygenase activity"/>
    <property type="evidence" value="ECO:0007669"/>
    <property type="project" value="UniProtKB-KW"/>
</dbReference>
<keyword evidence="9" id="KW-0753">Steroid metabolism</keyword>
<reference evidence="12 13" key="1">
    <citation type="submission" date="2015-12" db="EMBL/GenBank/DDBJ databases">
        <title>The genome of Folsomia candida.</title>
        <authorList>
            <person name="Faddeeva A."/>
            <person name="Derks M.F."/>
            <person name="Anvar Y."/>
            <person name="Smit S."/>
            <person name="Van Straalen N."/>
            <person name="Roelofs D."/>
        </authorList>
    </citation>
    <scope>NUCLEOTIDE SEQUENCE [LARGE SCALE GENOMIC DNA]</scope>
    <source>
        <strain evidence="12 13">VU population</strain>
        <tissue evidence="12">Whole body</tissue>
    </source>
</reference>
<gene>
    <name evidence="12" type="ORF">Fcan01_04772</name>
</gene>
<dbReference type="Pfam" id="PF00067">
    <property type="entry name" value="p450"/>
    <property type="match status" value="1"/>
</dbReference>
<dbReference type="InterPro" id="IPR001128">
    <property type="entry name" value="Cyt_P450"/>
</dbReference>
<dbReference type="GO" id="GO:0005789">
    <property type="term" value="C:endoplasmic reticulum membrane"/>
    <property type="evidence" value="ECO:0007669"/>
    <property type="project" value="UniProtKB-SubCell"/>
</dbReference>
<dbReference type="GO" id="GO:0032259">
    <property type="term" value="P:methylation"/>
    <property type="evidence" value="ECO:0007669"/>
    <property type="project" value="UniProtKB-KW"/>
</dbReference>
<keyword evidence="8" id="KW-0560">Oxidoreductase</keyword>
<dbReference type="EMBL" id="LNIX01000002">
    <property type="protein sequence ID" value="OXA60948.1"/>
    <property type="molecule type" value="Genomic_DNA"/>
</dbReference>
<dbReference type="PANTHER" id="PTHR24304">
    <property type="entry name" value="CYTOCHROME P450 FAMILY 7"/>
    <property type="match status" value="1"/>
</dbReference>
<keyword evidence="11" id="KW-0472">Membrane</keyword>
<evidence type="ECO:0000256" key="5">
    <source>
        <dbReference type="ARBA" id="ARBA00022617"/>
    </source>
</evidence>
<keyword evidence="13" id="KW-1185">Reference proteome</keyword>
<dbReference type="PANTHER" id="PTHR24304:SF2">
    <property type="entry name" value="24-HYDROXYCHOLESTEROL 7-ALPHA-HYDROXYLASE"/>
    <property type="match status" value="1"/>
</dbReference>
<feature type="binding site" description="axial binding residue" evidence="10">
    <location>
        <position position="420"/>
    </location>
    <ligand>
        <name>heme</name>
        <dbReference type="ChEBI" id="CHEBI:30413"/>
    </ligand>
    <ligandPart>
        <name>Fe</name>
        <dbReference type="ChEBI" id="CHEBI:18248"/>
    </ligandPart>
</feature>
<accession>A0A226EUQ4</accession>
<keyword evidence="7 10" id="KW-0408">Iron</keyword>
<dbReference type="GO" id="GO:0016705">
    <property type="term" value="F:oxidoreductase activity, acting on paired donors, with incorporation or reduction of molecular oxygen"/>
    <property type="evidence" value="ECO:0007669"/>
    <property type="project" value="InterPro"/>
</dbReference>
<dbReference type="GO" id="GO:0005506">
    <property type="term" value="F:iron ion binding"/>
    <property type="evidence" value="ECO:0007669"/>
    <property type="project" value="InterPro"/>
</dbReference>
<keyword evidence="11" id="KW-1133">Transmembrane helix</keyword>
<comment type="similarity">
    <text evidence="4">Belongs to the cytochrome P450 family.</text>
</comment>
<feature type="transmembrane region" description="Helical" evidence="11">
    <location>
        <begin position="6"/>
        <end position="25"/>
    </location>
</feature>
<comment type="caution">
    <text evidence="12">The sequence shown here is derived from an EMBL/GenBank/DDBJ whole genome shotgun (WGS) entry which is preliminary data.</text>
</comment>